<name>A0ABQ3URU0_9CHLR</name>
<comment type="caution">
    <text evidence="1">The sequence shown here is derived from an EMBL/GenBank/DDBJ whole genome shotgun (WGS) entry which is preliminary data.</text>
</comment>
<gene>
    <name evidence="1" type="ORF">KSB_39880</name>
</gene>
<dbReference type="EMBL" id="BNJG01000001">
    <property type="protein sequence ID" value="GHO55513.1"/>
    <property type="molecule type" value="Genomic_DNA"/>
</dbReference>
<sequence length="70" mass="7961">MRVFRSAALKSWKLAEDGSEALDEQIIEVLRDIGKVYGKAPTLVDFHVSKVTTNWLPPHYDEYLTVLADI</sequence>
<dbReference type="RefSeq" id="WP_201372090.1">
    <property type="nucleotide sequence ID" value="NZ_BNJG01000001.1"/>
</dbReference>
<protein>
    <submittedName>
        <fullName evidence="1">Uncharacterized protein</fullName>
    </submittedName>
</protein>
<evidence type="ECO:0000313" key="2">
    <source>
        <dbReference type="Proteomes" id="UP000654345"/>
    </source>
</evidence>
<proteinExistence type="predicted"/>
<reference evidence="1 2" key="1">
    <citation type="journal article" date="2021" name="Int. J. Syst. Evol. Microbiol.">
        <title>Reticulibacter mediterranei gen. nov., sp. nov., within the new family Reticulibacteraceae fam. nov., and Ktedonospora formicarum gen. nov., sp. nov., Ktedonobacter robiniae sp. nov., Dictyobacter formicarum sp. nov. and Dictyobacter arantiisoli sp. nov., belonging to the class Ktedonobacteria.</title>
        <authorList>
            <person name="Yabe S."/>
            <person name="Zheng Y."/>
            <person name="Wang C.M."/>
            <person name="Sakai Y."/>
            <person name="Abe K."/>
            <person name="Yokota A."/>
            <person name="Donadio S."/>
            <person name="Cavaletti L."/>
            <person name="Monciardini P."/>
        </authorList>
    </citation>
    <scope>NUCLEOTIDE SEQUENCE [LARGE SCALE GENOMIC DNA]</scope>
    <source>
        <strain evidence="1 2">SOSP1-30</strain>
    </source>
</reference>
<evidence type="ECO:0000313" key="1">
    <source>
        <dbReference type="EMBL" id="GHO55513.1"/>
    </source>
</evidence>
<keyword evidence="2" id="KW-1185">Reference proteome</keyword>
<accession>A0ABQ3URU0</accession>
<organism evidence="1 2">
    <name type="scientific">Ktedonobacter robiniae</name>
    <dbReference type="NCBI Taxonomy" id="2778365"/>
    <lineage>
        <taxon>Bacteria</taxon>
        <taxon>Bacillati</taxon>
        <taxon>Chloroflexota</taxon>
        <taxon>Ktedonobacteria</taxon>
        <taxon>Ktedonobacterales</taxon>
        <taxon>Ktedonobacteraceae</taxon>
        <taxon>Ktedonobacter</taxon>
    </lineage>
</organism>
<dbReference type="Proteomes" id="UP000654345">
    <property type="component" value="Unassembled WGS sequence"/>
</dbReference>